<evidence type="ECO:0000313" key="3">
    <source>
        <dbReference type="Proteomes" id="UP000503640"/>
    </source>
</evidence>
<dbReference type="AlphaFoldDB" id="A0A7I9VSP9"/>
<evidence type="ECO:0000256" key="1">
    <source>
        <dbReference type="SAM" id="MobiDB-lite"/>
    </source>
</evidence>
<dbReference type="EMBL" id="BJTG01000015">
    <property type="protein sequence ID" value="GEJ59472.1"/>
    <property type="molecule type" value="Genomic_DNA"/>
</dbReference>
<reference evidence="3" key="1">
    <citation type="journal article" date="2020" name="Appl. Environ. Microbiol.">
        <title>Diazotrophic Anaeromyxobacter Isolates from Soils.</title>
        <authorList>
            <person name="Masuda Y."/>
            <person name="Yamanaka H."/>
            <person name="Xu Z.X."/>
            <person name="Shiratori Y."/>
            <person name="Aono T."/>
            <person name="Amachi S."/>
            <person name="Senoo K."/>
            <person name="Itoh H."/>
        </authorList>
    </citation>
    <scope>NUCLEOTIDE SEQUENCE [LARGE SCALE GENOMIC DNA]</scope>
    <source>
        <strain evidence="3">R267</strain>
    </source>
</reference>
<evidence type="ECO:0008006" key="4">
    <source>
        <dbReference type="Google" id="ProtNLM"/>
    </source>
</evidence>
<comment type="caution">
    <text evidence="2">The sequence shown here is derived from an EMBL/GenBank/DDBJ whole genome shotgun (WGS) entry which is preliminary data.</text>
</comment>
<dbReference type="RefSeq" id="WP_176069002.1">
    <property type="nucleotide sequence ID" value="NZ_BJTG01000015.1"/>
</dbReference>
<name>A0A7I9VSP9_9BACT</name>
<organism evidence="2 3">
    <name type="scientific">Anaeromyxobacter diazotrophicus</name>
    <dbReference type="NCBI Taxonomy" id="2590199"/>
    <lineage>
        <taxon>Bacteria</taxon>
        <taxon>Pseudomonadati</taxon>
        <taxon>Myxococcota</taxon>
        <taxon>Myxococcia</taxon>
        <taxon>Myxococcales</taxon>
        <taxon>Cystobacterineae</taxon>
        <taxon>Anaeromyxobacteraceae</taxon>
        <taxon>Anaeromyxobacter</taxon>
    </lineage>
</organism>
<dbReference type="Proteomes" id="UP000503640">
    <property type="component" value="Unassembled WGS sequence"/>
</dbReference>
<evidence type="ECO:0000313" key="2">
    <source>
        <dbReference type="EMBL" id="GEJ59472.1"/>
    </source>
</evidence>
<protein>
    <recommendedName>
        <fullName evidence="4">Lipoprotein</fullName>
    </recommendedName>
</protein>
<keyword evidence="3" id="KW-1185">Reference proteome</keyword>
<dbReference type="PROSITE" id="PS51257">
    <property type="entry name" value="PROKAR_LIPOPROTEIN"/>
    <property type="match status" value="1"/>
</dbReference>
<accession>A0A7I9VSP9</accession>
<feature type="region of interest" description="Disordered" evidence="1">
    <location>
        <begin position="274"/>
        <end position="326"/>
    </location>
</feature>
<gene>
    <name evidence="2" type="ORF">AMYX_42130</name>
</gene>
<sequence>MPLRPPPLALAAALAACLACSRGGDRASRAQALAESEASRPQAFDPGQPLEALRLSAGDAAARAGSFAWEAQVSWTVARPGAAPVHLVERHRVRQLATGEFDVSADLDPGAGPGSETGKQLVYAGGMTYARGRWAPFRERPTDRGRDARRFRDESFRLAADLADLYGAALVAHPSGEVTFLGRRARRYVLSLSGAAPARAGPPPAALPDGKYDPGTRKRLDFLEGRVPAALSGELLLDAASGLPLSVSLRGAFSQQSDPQLRAEVDLAATVRSLGGDVPPVAPPRGALGDERKPKGVARALEAAGLRQRDGGAAAEEEQDEAPPDE</sequence>
<feature type="compositionally biased region" description="Acidic residues" evidence="1">
    <location>
        <begin position="315"/>
        <end position="326"/>
    </location>
</feature>
<proteinExistence type="predicted"/>